<name>A0A412G703_9FIRM</name>
<dbReference type="GO" id="GO:0003677">
    <property type="term" value="F:DNA binding"/>
    <property type="evidence" value="ECO:0007669"/>
    <property type="project" value="InterPro"/>
</dbReference>
<dbReference type="Proteomes" id="UP000284178">
    <property type="component" value="Unassembled WGS sequence"/>
</dbReference>
<accession>A0A412G703</accession>
<dbReference type="GeneID" id="83014182"/>
<dbReference type="AlphaFoldDB" id="A0A412G703"/>
<reference evidence="2 3" key="1">
    <citation type="submission" date="2018-08" db="EMBL/GenBank/DDBJ databases">
        <title>A genome reference for cultivated species of the human gut microbiota.</title>
        <authorList>
            <person name="Zou Y."/>
            <person name="Xue W."/>
            <person name="Luo G."/>
        </authorList>
    </citation>
    <scope>NUCLEOTIDE SEQUENCE [LARGE SCALE GENOMIC DNA]</scope>
    <source>
        <strain evidence="2 3">AF24-29</strain>
    </source>
</reference>
<evidence type="ECO:0000313" key="3">
    <source>
        <dbReference type="Proteomes" id="UP000284178"/>
    </source>
</evidence>
<dbReference type="InterPro" id="IPR010982">
    <property type="entry name" value="Lambda_DNA-bd_dom_sf"/>
</dbReference>
<sequence>MDIEQNRLKAALIRKCRIEQNWKQEAFAKSLPLASSSFSEMERGLRPIPEDLFVKMCNKLQIQESTDNFIESIQNQLLTVKKNLYMCKYDEACFLLSKLNDDKDRINKSILFLEYNLTQFICNVTCNNNYDKYLSLITEYYDCLDILQKYQFVLYKGIAEKSKHNPKAAIKLFSNLLNQPYQIQYFSELLYYHAAICYIHIGHLALAHNLNKKAETLFQNEQNINRLAFTMMHEAIIYSQENQIDEAEKIYKKLLDSYSKYLPDQIVNTILCNAGYNFVKANLFYKAIDIYSKLKPNWQQIPQIFYGIAWTLLQTDQENELNKFLQYSRKYPKDKFIDDMLEIIDLQRKPNSEKKIETKLKTCEKYLIQEGSSEVMIFVYEQLIQYYETRSIVKQVKYLKKLNELNKRGMQYEQ</sequence>
<dbReference type="SMART" id="SM00530">
    <property type="entry name" value="HTH_XRE"/>
    <property type="match status" value="1"/>
</dbReference>
<feature type="domain" description="HTH cro/C1-type" evidence="1">
    <location>
        <begin position="13"/>
        <end position="69"/>
    </location>
</feature>
<evidence type="ECO:0000259" key="1">
    <source>
        <dbReference type="PROSITE" id="PS50943"/>
    </source>
</evidence>
<comment type="caution">
    <text evidence="2">The sequence shown here is derived from an EMBL/GenBank/DDBJ whole genome shotgun (WGS) entry which is preliminary data.</text>
</comment>
<dbReference type="InterPro" id="IPR001387">
    <property type="entry name" value="Cro/C1-type_HTH"/>
</dbReference>
<dbReference type="SUPFAM" id="SSF47413">
    <property type="entry name" value="lambda repressor-like DNA-binding domains"/>
    <property type="match status" value="1"/>
</dbReference>
<organism evidence="2 3">
    <name type="scientific">Holdemania filiformis</name>
    <dbReference type="NCBI Taxonomy" id="61171"/>
    <lineage>
        <taxon>Bacteria</taxon>
        <taxon>Bacillati</taxon>
        <taxon>Bacillota</taxon>
        <taxon>Erysipelotrichia</taxon>
        <taxon>Erysipelotrichales</taxon>
        <taxon>Erysipelotrichaceae</taxon>
        <taxon>Holdemania</taxon>
    </lineage>
</organism>
<keyword evidence="3" id="KW-1185">Reference proteome</keyword>
<proteinExistence type="predicted"/>
<dbReference type="PROSITE" id="PS50943">
    <property type="entry name" value="HTH_CROC1"/>
    <property type="match status" value="1"/>
</dbReference>
<gene>
    <name evidence="2" type="ORF">DWY25_02000</name>
</gene>
<dbReference type="RefSeq" id="WP_117892995.1">
    <property type="nucleotide sequence ID" value="NZ_CABJCV010000001.1"/>
</dbReference>
<evidence type="ECO:0000313" key="2">
    <source>
        <dbReference type="EMBL" id="RGR77087.1"/>
    </source>
</evidence>
<dbReference type="CDD" id="cd00093">
    <property type="entry name" value="HTH_XRE"/>
    <property type="match status" value="1"/>
</dbReference>
<dbReference type="Gene3D" id="1.10.260.40">
    <property type="entry name" value="lambda repressor-like DNA-binding domains"/>
    <property type="match status" value="1"/>
</dbReference>
<dbReference type="InterPro" id="IPR011990">
    <property type="entry name" value="TPR-like_helical_dom_sf"/>
</dbReference>
<dbReference type="Gene3D" id="1.25.40.10">
    <property type="entry name" value="Tetratricopeptide repeat domain"/>
    <property type="match status" value="1"/>
</dbReference>
<protein>
    <submittedName>
        <fullName evidence="2">XRE family transcriptional regulator</fullName>
    </submittedName>
</protein>
<dbReference type="EMBL" id="QRUP01000001">
    <property type="protein sequence ID" value="RGR77087.1"/>
    <property type="molecule type" value="Genomic_DNA"/>
</dbReference>
<dbReference type="SUPFAM" id="SSF48452">
    <property type="entry name" value="TPR-like"/>
    <property type="match status" value="1"/>
</dbReference>